<accession>A0ABZ1U9Z3</accession>
<evidence type="ECO:0000313" key="2">
    <source>
        <dbReference type="Proteomes" id="UP001432222"/>
    </source>
</evidence>
<dbReference type="EMBL" id="CP108110">
    <property type="protein sequence ID" value="WUQ87923.1"/>
    <property type="molecule type" value="Genomic_DNA"/>
</dbReference>
<name>A0ABZ1U9Z3_9ACTN</name>
<reference evidence="1" key="1">
    <citation type="submission" date="2022-10" db="EMBL/GenBank/DDBJ databases">
        <title>The complete genomes of actinobacterial strains from the NBC collection.</title>
        <authorList>
            <person name="Joergensen T.S."/>
            <person name="Alvarez Arevalo M."/>
            <person name="Sterndorff E.B."/>
            <person name="Faurdal D."/>
            <person name="Vuksanovic O."/>
            <person name="Mourched A.-S."/>
            <person name="Charusanti P."/>
            <person name="Shaw S."/>
            <person name="Blin K."/>
            <person name="Weber T."/>
        </authorList>
    </citation>
    <scope>NUCLEOTIDE SEQUENCE</scope>
    <source>
        <strain evidence="1">NBC_00222</strain>
    </source>
</reference>
<dbReference type="Pfam" id="PF00132">
    <property type="entry name" value="Hexapep"/>
    <property type="match status" value="1"/>
</dbReference>
<proteinExistence type="predicted"/>
<dbReference type="CDD" id="cd04645">
    <property type="entry name" value="LbH_gamma_CA_like"/>
    <property type="match status" value="1"/>
</dbReference>
<dbReference type="SUPFAM" id="SSF51161">
    <property type="entry name" value="Trimeric LpxA-like enzymes"/>
    <property type="match status" value="1"/>
</dbReference>
<organism evidence="1 2">
    <name type="scientific">Kitasatospora purpeofusca</name>
    <dbReference type="NCBI Taxonomy" id="67352"/>
    <lineage>
        <taxon>Bacteria</taxon>
        <taxon>Bacillati</taxon>
        <taxon>Actinomycetota</taxon>
        <taxon>Actinomycetes</taxon>
        <taxon>Kitasatosporales</taxon>
        <taxon>Streptomycetaceae</taxon>
        <taxon>Kitasatospora</taxon>
    </lineage>
</organism>
<keyword evidence="2" id="KW-1185">Reference proteome</keyword>
<gene>
    <name evidence="1" type="ORF">OHA16_36040</name>
</gene>
<dbReference type="RefSeq" id="WP_328958478.1">
    <property type="nucleotide sequence ID" value="NZ_CP108110.1"/>
</dbReference>
<protein>
    <submittedName>
        <fullName evidence="1">Gamma carbonic anhydrase family protein</fullName>
    </submittedName>
</protein>
<dbReference type="InterPro" id="IPR001451">
    <property type="entry name" value="Hexapep"/>
</dbReference>
<dbReference type="Proteomes" id="UP001432222">
    <property type="component" value="Chromosome"/>
</dbReference>
<dbReference type="PANTHER" id="PTHR13061:SF29">
    <property type="entry name" value="GAMMA CARBONIC ANHYDRASE-LIKE 1, MITOCHONDRIAL-RELATED"/>
    <property type="match status" value="1"/>
</dbReference>
<dbReference type="Gene3D" id="2.160.10.10">
    <property type="entry name" value="Hexapeptide repeat proteins"/>
    <property type="match status" value="1"/>
</dbReference>
<dbReference type="PANTHER" id="PTHR13061">
    <property type="entry name" value="DYNACTIN SUBUNIT P25"/>
    <property type="match status" value="1"/>
</dbReference>
<dbReference type="InterPro" id="IPR050484">
    <property type="entry name" value="Transf_Hexapept/Carb_Anhydrase"/>
</dbReference>
<dbReference type="InterPro" id="IPR011004">
    <property type="entry name" value="Trimer_LpxA-like_sf"/>
</dbReference>
<sequence>MAEPLIAEVGGRVPAVDPTAFVAPNAVVVGSVTVGPGASVWYGAVLRGDAEAITVGPGSNVQDNCTLHADLGFPLVMGERISVGHNAVLHGCVIEDDVLVGMNATVLNGARIGAGSLVAAGAVVPQGMVVPPGSLVAGVPARVRRELTEDERAGIKFNAEGYALLADGHRDLRPIAGPGTAADDV</sequence>
<dbReference type="InterPro" id="IPR047324">
    <property type="entry name" value="LbH_gamma_CA-like"/>
</dbReference>
<evidence type="ECO:0000313" key="1">
    <source>
        <dbReference type="EMBL" id="WUQ87923.1"/>
    </source>
</evidence>